<protein>
    <recommendedName>
        <fullName evidence="4">Histidine kinase</fullName>
    </recommendedName>
</protein>
<evidence type="ECO:0000256" key="1">
    <source>
        <dbReference type="SAM" id="Phobius"/>
    </source>
</evidence>
<evidence type="ECO:0000313" key="2">
    <source>
        <dbReference type="EMBL" id="AFK05748.1"/>
    </source>
</evidence>
<evidence type="ECO:0000313" key="3">
    <source>
        <dbReference type="Proteomes" id="UP000002875"/>
    </source>
</evidence>
<geneLocation type="plasmid" evidence="2 3">
    <name>pEMTOL05</name>
</geneLocation>
<organism evidence="2 3">
    <name type="scientific">Emticicia oligotrophica (strain DSM 17448 / CIP 109782 / MTCC 6937 / GPTSA100-15)</name>
    <dbReference type="NCBI Taxonomy" id="929562"/>
    <lineage>
        <taxon>Bacteria</taxon>
        <taxon>Pseudomonadati</taxon>
        <taxon>Bacteroidota</taxon>
        <taxon>Cytophagia</taxon>
        <taxon>Cytophagales</taxon>
        <taxon>Leadbetterellaceae</taxon>
        <taxon>Emticicia</taxon>
    </lineage>
</organism>
<keyword evidence="1" id="KW-0472">Membrane</keyword>
<feature type="transmembrane region" description="Helical" evidence="1">
    <location>
        <begin position="134"/>
        <end position="154"/>
    </location>
</feature>
<dbReference type="Proteomes" id="UP000002875">
    <property type="component" value="Plasmid pEMTOL05"/>
</dbReference>
<sequence>MTFNPHLPDYETFRRIADGMNILMSIYSFLSYFKNKNLAFLLYSITLLSGLIEYYIIDQFHLAGKSEIITSSFAPEMTCFNVFLYCIFIIKTFDGHSQDKLLFKRIYFIILILIFTILINLILKTNKLENLSLWVYGITILICTILLGVVYKMLYKLTFSFMKYYFIGSIFIVFGWILKSLFQTYPVVFSSIITFERNNPFTFPNTYGQLGAIFESIFIFIAISESHKLLELSKIDLKKKIILSIEERNKDDKIIIEIKQKILVTVITTFSHNLKQLLSSVEQILQALSIGDNLKATPLLGSVNNLSSESIQIIRSIVREFSEQNELILNKSIESKALEISKYHLSQKQITFSLYVNEAEFWQKIDNDFEEHILLFYENILKVFIKYKDFLHIIITLSIGNNNDLFLIIQDDGQKLKAKKRMIDELNLIKPELRRWRGEIYYSIEDNEESTVRVHFTATANN</sequence>
<evidence type="ECO:0008006" key="4">
    <source>
        <dbReference type="Google" id="ProtNLM"/>
    </source>
</evidence>
<keyword evidence="1" id="KW-1133">Transmembrane helix</keyword>
<dbReference type="RefSeq" id="WP_015026414.1">
    <property type="nucleotide sequence ID" value="NC_018745.1"/>
</dbReference>
<feature type="transmembrane region" description="Helical" evidence="1">
    <location>
        <begin position="40"/>
        <end position="57"/>
    </location>
</feature>
<proteinExistence type="predicted"/>
<keyword evidence="3" id="KW-1185">Reference proteome</keyword>
<keyword evidence="1" id="KW-0812">Transmembrane</keyword>
<name>A0ABN4AWL0_EMTOG</name>
<feature type="transmembrane region" description="Helical" evidence="1">
    <location>
        <begin position="102"/>
        <end position="122"/>
    </location>
</feature>
<accession>A0ABN4AWL0</accession>
<feature type="transmembrane region" description="Helical" evidence="1">
    <location>
        <begin position="166"/>
        <end position="186"/>
    </location>
</feature>
<gene>
    <name evidence="2" type="ordered locus">Emtol_0014</name>
</gene>
<keyword evidence="2" id="KW-0614">Plasmid</keyword>
<reference evidence="2 3" key="1">
    <citation type="submission" date="2011-07" db="EMBL/GenBank/DDBJ databases">
        <title>The complete genome of plasmid 5 of Emticicia oligotrophica DSM 17448.</title>
        <authorList>
            <consortium name="US DOE Joint Genome Institute (JGI-PGF)"/>
            <person name="Lucas S."/>
            <person name="Han J."/>
            <person name="Lapidus A."/>
            <person name="Bruce D."/>
            <person name="Goodwin L."/>
            <person name="Pitluck S."/>
            <person name="Peters L."/>
            <person name="Kyrpides N."/>
            <person name="Mavromatis K."/>
            <person name="Ivanova N."/>
            <person name="Ovchinnikova G."/>
            <person name="Teshima H."/>
            <person name="Detter J.C."/>
            <person name="Tapia R."/>
            <person name="Han C."/>
            <person name="Land M."/>
            <person name="Hauser L."/>
            <person name="Markowitz V."/>
            <person name="Cheng J.-F."/>
            <person name="Hugenholtz P."/>
            <person name="Woyke T."/>
            <person name="Wu D."/>
            <person name="Tindall B."/>
            <person name="Pomrenke H."/>
            <person name="Brambilla E."/>
            <person name="Klenk H.-P."/>
            <person name="Eisen J.A."/>
        </authorList>
    </citation>
    <scope>NUCLEOTIDE SEQUENCE [LARGE SCALE GENOMIC DNA]</scope>
    <source>
        <strain evidence="3">DSM 17448 / GPTSA100-15</strain>
        <plasmid evidence="2 3">pEMTOL05</plasmid>
    </source>
</reference>
<dbReference type="EMBL" id="CP002966">
    <property type="protein sequence ID" value="AFK05748.1"/>
    <property type="molecule type" value="Genomic_DNA"/>
</dbReference>
<feature type="transmembrane region" description="Helical" evidence="1">
    <location>
        <begin position="69"/>
        <end position="90"/>
    </location>
</feature>
<feature type="transmembrane region" description="Helical" evidence="1">
    <location>
        <begin position="12"/>
        <end position="33"/>
    </location>
</feature>